<protein>
    <recommendedName>
        <fullName evidence="3">Gamma-glutamylcyclotransferase</fullName>
    </recommendedName>
</protein>
<dbReference type="AlphaFoldDB" id="A0A4R7I2C6"/>
<evidence type="ECO:0000313" key="2">
    <source>
        <dbReference type="Proteomes" id="UP000294558"/>
    </source>
</evidence>
<evidence type="ECO:0000313" key="1">
    <source>
        <dbReference type="EMBL" id="TDT16683.1"/>
    </source>
</evidence>
<dbReference type="SUPFAM" id="SSF110857">
    <property type="entry name" value="Gamma-glutamyl cyclotransferase-like"/>
    <property type="match status" value="1"/>
</dbReference>
<comment type="caution">
    <text evidence="1">The sequence shown here is derived from an EMBL/GenBank/DDBJ whole genome shotgun (WGS) entry which is preliminary data.</text>
</comment>
<evidence type="ECO:0008006" key="3">
    <source>
        <dbReference type="Google" id="ProtNLM"/>
    </source>
</evidence>
<dbReference type="CDD" id="cd06661">
    <property type="entry name" value="GGCT_like"/>
    <property type="match status" value="1"/>
</dbReference>
<dbReference type="EMBL" id="SOAU01000001">
    <property type="protein sequence ID" value="TDT16683.1"/>
    <property type="molecule type" value="Genomic_DNA"/>
</dbReference>
<accession>A0A4R7I2C6</accession>
<dbReference type="OrthoDB" id="5180669at2"/>
<dbReference type="InterPro" id="IPR036568">
    <property type="entry name" value="GGCT-like_sf"/>
</dbReference>
<dbReference type="InterPro" id="IPR013024">
    <property type="entry name" value="GGCT-like"/>
</dbReference>
<reference evidence="1 2" key="1">
    <citation type="submission" date="2019-03" db="EMBL/GenBank/DDBJ databases">
        <title>Sequencing the genomes of 1000 actinobacteria strains.</title>
        <authorList>
            <person name="Klenk H.-P."/>
        </authorList>
    </citation>
    <scope>NUCLEOTIDE SEQUENCE [LARGE SCALE GENOMIC DNA]</scope>
    <source>
        <strain evidence="1 2">DSM 18936</strain>
    </source>
</reference>
<proteinExistence type="predicted"/>
<dbReference type="RefSeq" id="WP_133869032.1">
    <property type="nucleotide sequence ID" value="NZ_SOAU01000001.1"/>
</dbReference>
<keyword evidence="2" id="KW-1185">Reference proteome</keyword>
<gene>
    <name evidence="1" type="ORF">BDK89_2276</name>
</gene>
<name>A0A4R7I2C6_9ACTN</name>
<dbReference type="Gene3D" id="3.10.490.10">
    <property type="entry name" value="Gamma-glutamyl cyclotransferase-like"/>
    <property type="match status" value="1"/>
</dbReference>
<sequence>MSGVWVFGYGSLVSPESFGHTLGRAFHRGVDFHPAVLRGYGRRWNYGVMSLVGRADEHDGSTREWTIVALGIAAADDEMTNGVIGWVGDDELPSLDARERNYDRVDVTDLTDVARPVEGRIVTYVPQRAPIEHYEAARDRGEAAVERRYWDLVDGAFAELGDGEQERYRRTTPPPDIPIVAMRRDSVPLRHRLREP</sequence>
<dbReference type="Proteomes" id="UP000294558">
    <property type="component" value="Unassembled WGS sequence"/>
</dbReference>
<organism evidence="1 2">
    <name type="scientific">Ilumatobacter fluminis</name>
    <dbReference type="NCBI Taxonomy" id="467091"/>
    <lineage>
        <taxon>Bacteria</taxon>
        <taxon>Bacillati</taxon>
        <taxon>Actinomycetota</taxon>
        <taxon>Acidimicrobiia</taxon>
        <taxon>Acidimicrobiales</taxon>
        <taxon>Ilumatobacteraceae</taxon>
        <taxon>Ilumatobacter</taxon>
    </lineage>
</organism>